<accession>A0A2V1D2F3</accession>
<keyword evidence="2" id="KW-0732">Signal</keyword>
<feature type="signal peptide" evidence="2">
    <location>
        <begin position="1"/>
        <end position="19"/>
    </location>
</feature>
<feature type="compositionally biased region" description="Polar residues" evidence="1">
    <location>
        <begin position="129"/>
        <end position="140"/>
    </location>
</feature>
<dbReference type="AlphaFoldDB" id="A0A2V1D2F3"/>
<reference evidence="3 4" key="1">
    <citation type="journal article" date="2018" name="Sci. Rep.">
        <title>Comparative genomics provides insights into the lifestyle and reveals functional heterogeneity of dark septate endophytic fungi.</title>
        <authorList>
            <person name="Knapp D.G."/>
            <person name="Nemeth J.B."/>
            <person name="Barry K."/>
            <person name="Hainaut M."/>
            <person name="Henrissat B."/>
            <person name="Johnson J."/>
            <person name="Kuo A."/>
            <person name="Lim J.H.P."/>
            <person name="Lipzen A."/>
            <person name="Nolan M."/>
            <person name="Ohm R.A."/>
            <person name="Tamas L."/>
            <person name="Grigoriev I.V."/>
            <person name="Spatafora J.W."/>
            <person name="Nagy L.G."/>
            <person name="Kovacs G.M."/>
        </authorList>
    </citation>
    <scope>NUCLEOTIDE SEQUENCE [LARGE SCALE GENOMIC DNA]</scope>
    <source>
        <strain evidence="3 4">DSE2036</strain>
    </source>
</reference>
<gene>
    <name evidence="3" type="ORF">DM02DRAFT_663162</name>
</gene>
<keyword evidence="4" id="KW-1185">Reference proteome</keyword>
<evidence type="ECO:0000256" key="2">
    <source>
        <dbReference type="SAM" id="SignalP"/>
    </source>
</evidence>
<protein>
    <submittedName>
        <fullName evidence="3">Uncharacterized protein</fullName>
    </submittedName>
</protein>
<dbReference type="EMBL" id="KZ805706">
    <property type="protein sequence ID" value="PVH92212.1"/>
    <property type="molecule type" value="Genomic_DNA"/>
</dbReference>
<evidence type="ECO:0000313" key="4">
    <source>
        <dbReference type="Proteomes" id="UP000244855"/>
    </source>
</evidence>
<feature type="chain" id="PRO_5016161139" evidence="2">
    <location>
        <begin position="20"/>
        <end position="602"/>
    </location>
</feature>
<feature type="compositionally biased region" description="Low complexity" evidence="1">
    <location>
        <begin position="163"/>
        <end position="195"/>
    </location>
</feature>
<sequence length="602" mass="65866">MRTQILLAVFYLAVPGVFSSAICDYARAPASKGPSTAYLDATLSCINELCVTGGTSRTCESFQLSVTQGQKDVPIAAGVCNINFESIINQCVATEHSEGGIVVHHGARYEIHRIEKDNHHPRGADKRGSTSTLKNKSKGSGSAVKPKSSSLGAKPQSSSISVKKGAPSATSKPSASSTTIKSSFPSSSIKPTSTPNKNETAPACQRKDSKKTKSNKSTPGKTVKTVTRDVLEKFLPYSLLPRNPPAVDKGKGKAIETECRPSDDYFKRAISANVDHYYFHNAEDLRESMLYLTAEKHVINVFNKMRIGGYLNVIAFSGANQKTFCIGEPGRNNPKQIAAKEAEAGNQCVITNGNYFVLPGKDPMTWEYKGPVINDLEKYKGFSIGFTTTDPTKAQTVELPKDYKDYYEKFEGTDGSHMWCGPNLAEDLDYFKLDKFCPPKKRPRAARGTVPVPTAQELMRKAYGDIPGSLAHATTKADRLVTVIMSDEYKYIFSYTSPEKKQVGLDLQQMKDLIDTFLKGFTEAKKDGIKGAKQALNMDGGGSVYVVLVKANGEQEVIAAGKMDAEKEAENGGSLNKQRARTVQTIVKHTFMKRRITWEFGF</sequence>
<name>A0A2V1D2F3_9PLEO</name>
<evidence type="ECO:0000256" key="1">
    <source>
        <dbReference type="SAM" id="MobiDB-lite"/>
    </source>
</evidence>
<proteinExistence type="predicted"/>
<feature type="compositionally biased region" description="Polar residues" evidence="1">
    <location>
        <begin position="147"/>
        <end position="161"/>
    </location>
</feature>
<feature type="region of interest" description="Disordered" evidence="1">
    <location>
        <begin position="113"/>
        <end position="225"/>
    </location>
</feature>
<feature type="compositionally biased region" description="Basic and acidic residues" evidence="1">
    <location>
        <begin position="113"/>
        <end position="128"/>
    </location>
</feature>
<organism evidence="3 4">
    <name type="scientific">Periconia macrospinosa</name>
    <dbReference type="NCBI Taxonomy" id="97972"/>
    <lineage>
        <taxon>Eukaryota</taxon>
        <taxon>Fungi</taxon>
        <taxon>Dikarya</taxon>
        <taxon>Ascomycota</taxon>
        <taxon>Pezizomycotina</taxon>
        <taxon>Dothideomycetes</taxon>
        <taxon>Pleosporomycetidae</taxon>
        <taxon>Pleosporales</taxon>
        <taxon>Massarineae</taxon>
        <taxon>Periconiaceae</taxon>
        <taxon>Periconia</taxon>
    </lineage>
</organism>
<dbReference type="Proteomes" id="UP000244855">
    <property type="component" value="Unassembled WGS sequence"/>
</dbReference>
<evidence type="ECO:0000313" key="3">
    <source>
        <dbReference type="EMBL" id="PVH92212.1"/>
    </source>
</evidence>
<dbReference type="OrthoDB" id="5188439at2759"/>